<feature type="region of interest" description="Disordered" evidence="1">
    <location>
        <begin position="291"/>
        <end position="378"/>
    </location>
</feature>
<keyword evidence="2" id="KW-0812">Transmembrane</keyword>
<dbReference type="InterPro" id="IPR008526">
    <property type="entry name" value="YedI"/>
</dbReference>
<name>A0ABM8HD27_9MICO</name>
<organism evidence="3">
    <name type="scientific">Barrientosiimonas endolithica</name>
    <dbReference type="NCBI Taxonomy" id="1535208"/>
    <lineage>
        <taxon>Bacteria</taxon>
        <taxon>Bacillati</taxon>
        <taxon>Actinomycetota</taxon>
        <taxon>Actinomycetes</taxon>
        <taxon>Micrococcales</taxon>
        <taxon>Dermacoccaceae</taxon>
        <taxon>Barrientosiimonas</taxon>
    </lineage>
</organism>
<dbReference type="SUPFAM" id="SSF56300">
    <property type="entry name" value="Metallo-dependent phosphatases"/>
    <property type="match status" value="1"/>
</dbReference>
<sequence>MLAKAAAASIDDVGAAAGRASAKAAGVIVDDTAVTPRYVQGLAAERELPIIKRIAKGSLRNKLLIITPVALLLSQFLPWLLTPLLMLGGAYLCYEGVEKIWERIAGHQEAKESEAAETDEDTIVARAVRTDFILSAEIMVISLNTIANEPFVRRAITLVIVAIAITALVYGVVGFIVKMDDIGLSMSQKSSRLQQRFGAGLVAAMPKLLTTLSVVGVAAMIWVGGHILLVGFDELGFTLPYDLVHHVQVAAEGVGGIGGILGWIVNTIGSAILGVIVGAIIVTIMHFIPKRGPRPRPGRTERAARPRRADLRRPRQPDGAGGGARRHRGARADQDLQPGRLRREGSARPRGGAALPGGLRGQPARQLGRLPPGAADVGRPGRPVAALVARPARAGAGEWLRGLPFCHDFTMSGRRVRLFHASAGSVHRRVRFDHDGEEFLGMFAATEATGAGPEPDVVGYGDTHDSFLEVDLGKTLFNTGSVGNPLDDGVPLYVVLEGVLDSPDPAPFGIQFVRVPYDVEAELEVSRRLGAPEHDLYVAELRERRYRGDVRRGLAPAYHRG</sequence>
<dbReference type="PANTHER" id="PTHR30503">
    <property type="entry name" value="INNER MEMBRANE PROTEIN YEDI"/>
    <property type="match status" value="1"/>
</dbReference>
<evidence type="ECO:0008006" key="4">
    <source>
        <dbReference type="Google" id="ProtNLM"/>
    </source>
</evidence>
<feature type="compositionally biased region" description="Basic and acidic residues" evidence="1">
    <location>
        <begin position="298"/>
        <end position="316"/>
    </location>
</feature>
<evidence type="ECO:0000256" key="2">
    <source>
        <dbReference type="SAM" id="Phobius"/>
    </source>
</evidence>
<keyword evidence="2" id="KW-0472">Membrane</keyword>
<reference evidence="3" key="1">
    <citation type="journal article" date="2014" name="Int. J. Syst. Evol. Microbiol.">
        <title>Complete genome of a new Firmicutes species belonging to the dominant human colonic microbiota ('Ruminococcus bicirculans') reveals two chromosomes and a selective capacity to utilize plant glucans.</title>
        <authorList>
            <consortium name="NISC Comparative Sequencing Program"/>
            <person name="Wegmann U."/>
            <person name="Louis P."/>
            <person name="Goesmann A."/>
            <person name="Henrissat B."/>
            <person name="Duncan S.H."/>
            <person name="Flint H.J."/>
        </authorList>
    </citation>
    <scope>NUCLEOTIDE SEQUENCE</scope>
    <source>
        <strain evidence="3">NBRC 110608</strain>
    </source>
</reference>
<keyword evidence="2" id="KW-1133">Transmembrane helix</keyword>
<accession>A0ABM8HD27</accession>
<dbReference type="Pfam" id="PF05661">
    <property type="entry name" value="DUF808"/>
    <property type="match status" value="1"/>
</dbReference>
<feature type="transmembrane region" description="Helical" evidence="2">
    <location>
        <begin position="197"/>
        <end position="223"/>
    </location>
</feature>
<feature type="transmembrane region" description="Helical" evidence="2">
    <location>
        <begin position="263"/>
        <end position="288"/>
    </location>
</feature>
<reference evidence="3" key="2">
    <citation type="submission" date="2023-02" db="EMBL/GenBank/DDBJ databases">
        <authorList>
            <person name="Sun Q."/>
            <person name="Mori K."/>
        </authorList>
    </citation>
    <scope>NUCLEOTIDE SEQUENCE</scope>
    <source>
        <strain evidence="3">NBRC 110608</strain>
    </source>
</reference>
<evidence type="ECO:0000256" key="1">
    <source>
        <dbReference type="SAM" id="MobiDB-lite"/>
    </source>
</evidence>
<dbReference type="Gene3D" id="3.60.21.10">
    <property type="match status" value="1"/>
</dbReference>
<feature type="transmembrane region" description="Helical" evidence="2">
    <location>
        <begin position="63"/>
        <end position="81"/>
    </location>
</feature>
<dbReference type="EMBL" id="AP027735">
    <property type="protein sequence ID" value="BDZ58864.1"/>
    <property type="molecule type" value="Genomic_DNA"/>
</dbReference>
<protein>
    <recommendedName>
        <fullName evidence="4">DUF808 domain-containing protein</fullName>
    </recommendedName>
</protein>
<feature type="transmembrane region" description="Helical" evidence="2">
    <location>
        <begin position="155"/>
        <end position="177"/>
    </location>
</feature>
<evidence type="ECO:0000313" key="3">
    <source>
        <dbReference type="EMBL" id="BDZ58864.1"/>
    </source>
</evidence>
<dbReference type="PANTHER" id="PTHR30503:SF3">
    <property type="entry name" value="INNER MEMBRANE PROTEIN YEDI"/>
    <property type="match status" value="1"/>
</dbReference>
<gene>
    <name evidence="3" type="ORF">GCM10025872_25210</name>
</gene>
<dbReference type="InterPro" id="IPR029052">
    <property type="entry name" value="Metallo-depent_PP-like"/>
</dbReference>
<proteinExistence type="predicted"/>